<sequence>MIDKPYSEACVRNQQPILAVIQPFLTHKTHVLEIGSGTGQHAVYFSQQLPHLTWQTSDQKQYHSGIRAWLSEAKQSNLLDPLELDVTQQAHWPNKTYDAVYSANTAHIMPWRAVEQFIPGVGKLLEKDGVFLLYGPFKYNGEFTSQSNQRFDVSLKAQKSSMGIRDFEAILQLANQAGLALIKDYSMPANNQLLVFKAS</sequence>
<dbReference type="InterPro" id="IPR010342">
    <property type="entry name" value="DUF938"/>
</dbReference>
<dbReference type="EMBL" id="JBEVCJ010000017">
    <property type="protein sequence ID" value="MET1256097.1"/>
    <property type="molecule type" value="Genomic_DNA"/>
</dbReference>
<dbReference type="SUPFAM" id="SSF53335">
    <property type="entry name" value="S-adenosyl-L-methionine-dependent methyltransferases"/>
    <property type="match status" value="1"/>
</dbReference>
<keyword evidence="2" id="KW-1185">Reference proteome</keyword>
<comment type="caution">
    <text evidence="1">The sequence shown here is derived from an EMBL/GenBank/DDBJ whole genome shotgun (WGS) entry which is preliminary data.</text>
</comment>
<dbReference type="CDD" id="cd02440">
    <property type="entry name" value="AdoMet_MTases"/>
    <property type="match status" value="1"/>
</dbReference>
<dbReference type="PANTHER" id="PTHR20974">
    <property type="entry name" value="UPF0585 PROTEIN CG18661"/>
    <property type="match status" value="1"/>
</dbReference>
<dbReference type="PANTHER" id="PTHR20974:SF0">
    <property type="entry name" value="UPF0585 PROTEIN CG18661"/>
    <property type="match status" value="1"/>
</dbReference>
<dbReference type="Proteomes" id="UP001548189">
    <property type="component" value="Unassembled WGS sequence"/>
</dbReference>
<gene>
    <name evidence="1" type="ORF">ABVT43_13235</name>
</gene>
<dbReference type="Gene3D" id="3.40.50.150">
    <property type="entry name" value="Vaccinia Virus protein VP39"/>
    <property type="match status" value="1"/>
</dbReference>
<proteinExistence type="predicted"/>
<dbReference type="InterPro" id="IPR029063">
    <property type="entry name" value="SAM-dependent_MTases_sf"/>
</dbReference>
<evidence type="ECO:0000313" key="2">
    <source>
        <dbReference type="Proteomes" id="UP001548189"/>
    </source>
</evidence>
<reference evidence="1 2" key="1">
    <citation type="submission" date="2024-06" db="EMBL/GenBank/DDBJ databases">
        <authorList>
            <person name="Li F."/>
        </authorList>
    </citation>
    <scope>NUCLEOTIDE SEQUENCE [LARGE SCALE GENOMIC DNA]</scope>
    <source>
        <strain evidence="1 2">GXAS 311</strain>
    </source>
</reference>
<name>A0ABV2BVX3_9GAMM</name>
<accession>A0ABV2BVX3</accession>
<protein>
    <submittedName>
        <fullName evidence="1">DUF938 domain-containing protein</fullName>
    </submittedName>
</protein>
<dbReference type="Pfam" id="PF06080">
    <property type="entry name" value="DUF938"/>
    <property type="match status" value="1"/>
</dbReference>
<evidence type="ECO:0000313" key="1">
    <source>
        <dbReference type="EMBL" id="MET1256097.1"/>
    </source>
</evidence>
<organism evidence="1 2">
    <name type="scientific">Aliikangiella maris</name>
    <dbReference type="NCBI Taxonomy" id="3162458"/>
    <lineage>
        <taxon>Bacteria</taxon>
        <taxon>Pseudomonadati</taxon>
        <taxon>Pseudomonadota</taxon>
        <taxon>Gammaproteobacteria</taxon>
        <taxon>Oceanospirillales</taxon>
        <taxon>Pleioneaceae</taxon>
        <taxon>Aliikangiella</taxon>
    </lineage>
</organism>